<dbReference type="GO" id="GO:0016322">
    <property type="term" value="P:neuron remodeling"/>
    <property type="evidence" value="ECO:0007669"/>
    <property type="project" value="UniProtKB-ARBA"/>
</dbReference>
<dbReference type="FunFam" id="3.40.50.1460:FF:000001">
    <property type="entry name" value="Caspase-3 preproprotein"/>
    <property type="match status" value="1"/>
</dbReference>
<sequence>MEVEMPVDWDASEYNMQHKRRGRAVIFNNDTFDTEHYAPREGSKIDVENLHKILSSLLFDVTVHHNLEYSEIRNIISKLAAEDHSDADCIAVIVLTHGENGLLVARDSQVLYNAEILWKPFTADKCPTLAGKPKLFFIQACRGKNLDAGIKVKMRNSEFDSSPPSYKIPTHADFLFAYSTTEGFYSFRNKDTGSWFIRSLCQELNSSDNLLQMLTRANRRVAQLESDSDRMEFHEQKQVSSITSMLTRDLYFRPKT</sequence>
<dbReference type="GO" id="GO:1990525">
    <property type="term" value="F:BIR domain binding"/>
    <property type="evidence" value="ECO:0007669"/>
    <property type="project" value="UniProtKB-ARBA"/>
</dbReference>
<evidence type="ECO:0000256" key="4">
    <source>
        <dbReference type="ARBA" id="ARBA00022801"/>
    </source>
</evidence>
<dbReference type="Proteomes" id="UP000502823">
    <property type="component" value="Unassembled WGS sequence"/>
</dbReference>
<comment type="similarity">
    <text evidence="1 7">Belongs to the peptidase C14A family.</text>
</comment>
<evidence type="ECO:0000256" key="6">
    <source>
        <dbReference type="ARBA" id="ARBA00023145"/>
    </source>
</evidence>
<evidence type="ECO:0000256" key="5">
    <source>
        <dbReference type="ARBA" id="ARBA00022807"/>
    </source>
</evidence>
<dbReference type="PROSITE" id="PS01121">
    <property type="entry name" value="CASPASE_HIS"/>
    <property type="match status" value="1"/>
</dbReference>
<evidence type="ECO:0000259" key="9">
    <source>
        <dbReference type="PROSITE" id="PS50208"/>
    </source>
</evidence>
<keyword evidence="4" id="KW-0378">Hydrolase</keyword>
<keyword evidence="6" id="KW-0865">Zymogen</keyword>
<dbReference type="AlphaFoldDB" id="A0A6L2PWZ5"/>
<evidence type="ECO:0000256" key="2">
    <source>
        <dbReference type="ARBA" id="ARBA00022670"/>
    </source>
</evidence>
<dbReference type="InterPro" id="IPR033139">
    <property type="entry name" value="Caspase_cys_AS"/>
</dbReference>
<evidence type="ECO:0000256" key="7">
    <source>
        <dbReference type="RuleBase" id="RU003971"/>
    </source>
</evidence>
<dbReference type="InterPro" id="IPR016129">
    <property type="entry name" value="Caspase_his_AS"/>
</dbReference>
<dbReference type="Pfam" id="PF00656">
    <property type="entry name" value="Peptidase_C14"/>
    <property type="match status" value="1"/>
</dbReference>
<feature type="domain" description="Caspase family p20" evidence="9">
    <location>
        <begin position="20"/>
        <end position="145"/>
    </location>
</feature>
<name>A0A6L2PWZ5_COPFO</name>
<dbReference type="SMART" id="SM00115">
    <property type="entry name" value="CASc"/>
    <property type="match status" value="1"/>
</dbReference>
<dbReference type="GO" id="GO:0043525">
    <property type="term" value="P:positive regulation of neuron apoptotic process"/>
    <property type="evidence" value="ECO:0007669"/>
    <property type="project" value="TreeGrafter"/>
</dbReference>
<dbReference type="InterPro" id="IPR029030">
    <property type="entry name" value="Caspase-like_dom_sf"/>
</dbReference>
<dbReference type="EMBL" id="BLKM01000679">
    <property type="protein sequence ID" value="GFG37143.1"/>
    <property type="molecule type" value="Genomic_DNA"/>
</dbReference>
<feature type="domain" description="Caspase family p10" evidence="8">
    <location>
        <begin position="164"/>
        <end position="254"/>
    </location>
</feature>
<organism evidence="10 11">
    <name type="scientific">Coptotermes formosanus</name>
    <name type="common">Formosan subterranean termite</name>
    <dbReference type="NCBI Taxonomy" id="36987"/>
    <lineage>
        <taxon>Eukaryota</taxon>
        <taxon>Metazoa</taxon>
        <taxon>Ecdysozoa</taxon>
        <taxon>Arthropoda</taxon>
        <taxon>Hexapoda</taxon>
        <taxon>Insecta</taxon>
        <taxon>Pterygota</taxon>
        <taxon>Neoptera</taxon>
        <taxon>Polyneoptera</taxon>
        <taxon>Dictyoptera</taxon>
        <taxon>Blattodea</taxon>
        <taxon>Blattoidea</taxon>
        <taxon>Termitoidae</taxon>
        <taxon>Rhinotermitidae</taxon>
        <taxon>Coptotermes</taxon>
    </lineage>
</organism>
<dbReference type="PROSITE" id="PS01122">
    <property type="entry name" value="CASPASE_CYS"/>
    <property type="match status" value="1"/>
</dbReference>
<proteinExistence type="inferred from homology"/>
<accession>A0A6L2PWZ5</accession>
<dbReference type="InterPro" id="IPR015917">
    <property type="entry name" value="Pept_C14A"/>
</dbReference>
<dbReference type="PANTHER" id="PTHR10454">
    <property type="entry name" value="CASPASE"/>
    <property type="match status" value="1"/>
</dbReference>
<dbReference type="PROSITE" id="PS50207">
    <property type="entry name" value="CASPASE_P10"/>
    <property type="match status" value="1"/>
</dbReference>
<dbReference type="GO" id="GO:0005737">
    <property type="term" value="C:cytoplasm"/>
    <property type="evidence" value="ECO:0007669"/>
    <property type="project" value="TreeGrafter"/>
</dbReference>
<dbReference type="Gene3D" id="3.40.50.1460">
    <property type="match status" value="1"/>
</dbReference>
<evidence type="ECO:0000256" key="1">
    <source>
        <dbReference type="ARBA" id="ARBA00010134"/>
    </source>
</evidence>
<dbReference type="PRINTS" id="PR00376">
    <property type="entry name" value="IL1BCENZYME"/>
</dbReference>
<evidence type="ECO:0000256" key="3">
    <source>
        <dbReference type="ARBA" id="ARBA00022703"/>
    </source>
</evidence>
<keyword evidence="5" id="KW-0788">Thiol protease</keyword>
<comment type="caution">
    <text evidence="10">The sequence shown here is derived from an EMBL/GenBank/DDBJ whole genome shotgun (WGS) entry which is preliminary data.</text>
</comment>
<protein>
    <submittedName>
        <fullName evidence="10">Uncharacterized protein</fullName>
    </submittedName>
</protein>
<dbReference type="GO" id="GO:0004197">
    <property type="term" value="F:cysteine-type endopeptidase activity"/>
    <property type="evidence" value="ECO:0007669"/>
    <property type="project" value="InterPro"/>
</dbReference>
<keyword evidence="2" id="KW-0645">Protease</keyword>
<dbReference type="SUPFAM" id="SSF52129">
    <property type="entry name" value="Caspase-like"/>
    <property type="match status" value="1"/>
</dbReference>
<dbReference type="OrthoDB" id="6116485at2759"/>
<evidence type="ECO:0000313" key="11">
    <source>
        <dbReference type="Proteomes" id="UP000502823"/>
    </source>
</evidence>
<dbReference type="CDD" id="cd00032">
    <property type="entry name" value="CASc"/>
    <property type="match status" value="1"/>
</dbReference>
<evidence type="ECO:0000313" key="10">
    <source>
        <dbReference type="EMBL" id="GFG37143.1"/>
    </source>
</evidence>
<dbReference type="GO" id="GO:0045751">
    <property type="term" value="P:negative regulation of Toll signaling pathway"/>
    <property type="evidence" value="ECO:0007669"/>
    <property type="project" value="UniProtKB-ARBA"/>
</dbReference>
<reference evidence="11" key="1">
    <citation type="submission" date="2020-01" db="EMBL/GenBank/DDBJ databases">
        <title>Draft genome sequence of the Termite Coptotermes fromosanus.</title>
        <authorList>
            <person name="Itakura S."/>
            <person name="Yosikawa Y."/>
            <person name="Umezawa K."/>
        </authorList>
    </citation>
    <scope>NUCLEOTIDE SEQUENCE [LARGE SCALE GENOMIC DNA]</scope>
</reference>
<dbReference type="InterPro" id="IPR002398">
    <property type="entry name" value="Pept_C14"/>
</dbReference>
<keyword evidence="11" id="KW-1185">Reference proteome</keyword>
<dbReference type="PROSITE" id="PS50208">
    <property type="entry name" value="CASPASE_P20"/>
    <property type="match status" value="1"/>
</dbReference>
<gene>
    <name evidence="10" type="ORF">Cfor_00394</name>
</gene>
<dbReference type="GO" id="GO:0045476">
    <property type="term" value="P:nurse cell apoptotic process"/>
    <property type="evidence" value="ECO:0007669"/>
    <property type="project" value="UniProtKB-ARBA"/>
</dbReference>
<dbReference type="PANTHER" id="PTHR10454:SF245">
    <property type="entry name" value="CASPASE-RELATED"/>
    <property type="match status" value="1"/>
</dbReference>
<dbReference type="GO" id="GO:0006508">
    <property type="term" value="P:proteolysis"/>
    <property type="evidence" value="ECO:0007669"/>
    <property type="project" value="UniProtKB-KW"/>
</dbReference>
<dbReference type="InterPro" id="IPR002138">
    <property type="entry name" value="Pept_C14_p10"/>
</dbReference>
<evidence type="ECO:0000259" key="8">
    <source>
        <dbReference type="PROSITE" id="PS50207"/>
    </source>
</evidence>
<dbReference type="InterPro" id="IPR011600">
    <property type="entry name" value="Pept_C14_caspase"/>
</dbReference>
<keyword evidence="3" id="KW-0053">Apoptosis</keyword>
<dbReference type="InParanoid" id="A0A6L2PWZ5"/>
<dbReference type="InterPro" id="IPR001309">
    <property type="entry name" value="Pept_C14_p20"/>
</dbReference>